<keyword evidence="3" id="KW-0812">Transmembrane</keyword>
<accession>A0A317WJE7</accession>
<evidence type="ECO:0000256" key="2">
    <source>
        <dbReference type="ARBA" id="ARBA00035112"/>
    </source>
</evidence>
<dbReference type="EMBL" id="MSFK01000015">
    <property type="protein sequence ID" value="PWY86576.1"/>
    <property type="molecule type" value="Genomic_DNA"/>
</dbReference>
<protein>
    <recommendedName>
        <fullName evidence="6">Tat pathway signal sequence</fullName>
    </recommendedName>
</protein>
<dbReference type="AlphaFoldDB" id="A0A317WJE7"/>
<dbReference type="OrthoDB" id="3687641at2759"/>
<comment type="caution">
    <text evidence="4">The sequence shown here is derived from an EMBL/GenBank/DDBJ whole genome shotgun (WGS) entry which is preliminary data.</text>
</comment>
<evidence type="ECO:0000256" key="3">
    <source>
        <dbReference type="SAM" id="Phobius"/>
    </source>
</evidence>
<dbReference type="Pfam" id="PF11807">
    <property type="entry name" value="UstYa"/>
    <property type="match status" value="1"/>
</dbReference>
<dbReference type="STRING" id="1450535.A0A317WJE7"/>
<evidence type="ECO:0000256" key="1">
    <source>
        <dbReference type="ARBA" id="ARBA00004685"/>
    </source>
</evidence>
<dbReference type="PANTHER" id="PTHR33365:SF4">
    <property type="entry name" value="CYCLOCHLOROTINE BIOSYNTHESIS PROTEIN O"/>
    <property type="match status" value="1"/>
</dbReference>
<dbReference type="GeneID" id="37117889"/>
<gene>
    <name evidence="4" type="ORF">BO94DRAFT_586161</name>
</gene>
<reference evidence="4 5" key="1">
    <citation type="submission" date="2016-12" db="EMBL/GenBank/DDBJ databases">
        <title>The genomes of Aspergillus section Nigri reveals drivers in fungal speciation.</title>
        <authorList>
            <consortium name="DOE Joint Genome Institute"/>
            <person name="Vesth T.C."/>
            <person name="Nybo J."/>
            <person name="Theobald S."/>
            <person name="Brandl J."/>
            <person name="Frisvad J.C."/>
            <person name="Nielsen K.F."/>
            <person name="Lyhne E.K."/>
            <person name="Kogle M.E."/>
            <person name="Kuo A."/>
            <person name="Riley R."/>
            <person name="Clum A."/>
            <person name="Nolan M."/>
            <person name="Lipzen A."/>
            <person name="Salamov A."/>
            <person name="Henrissat B."/>
            <person name="Wiebenga A."/>
            <person name="De Vries R.P."/>
            <person name="Grigoriev I.V."/>
            <person name="Mortensen U.H."/>
            <person name="Andersen M.R."/>
            <person name="Baker S.E."/>
        </authorList>
    </citation>
    <scope>NUCLEOTIDE SEQUENCE [LARGE SCALE GENOMIC DNA]</scope>
    <source>
        <strain evidence="4 5">CBS 115572</strain>
    </source>
</reference>
<proteinExistence type="inferred from homology"/>
<comment type="similarity">
    <text evidence="2">Belongs to the ustYa family.</text>
</comment>
<evidence type="ECO:0000313" key="5">
    <source>
        <dbReference type="Proteomes" id="UP000246702"/>
    </source>
</evidence>
<dbReference type="Proteomes" id="UP000246702">
    <property type="component" value="Unassembled WGS sequence"/>
</dbReference>
<organism evidence="4 5">
    <name type="scientific">Aspergillus sclerotioniger CBS 115572</name>
    <dbReference type="NCBI Taxonomy" id="1450535"/>
    <lineage>
        <taxon>Eukaryota</taxon>
        <taxon>Fungi</taxon>
        <taxon>Dikarya</taxon>
        <taxon>Ascomycota</taxon>
        <taxon>Pezizomycotina</taxon>
        <taxon>Eurotiomycetes</taxon>
        <taxon>Eurotiomycetidae</taxon>
        <taxon>Eurotiales</taxon>
        <taxon>Aspergillaceae</taxon>
        <taxon>Aspergillus</taxon>
        <taxon>Aspergillus subgen. Circumdati</taxon>
    </lineage>
</organism>
<comment type="pathway">
    <text evidence="1">Mycotoxin biosynthesis.</text>
</comment>
<name>A0A317WJE7_9EURO</name>
<keyword evidence="3" id="KW-0472">Membrane</keyword>
<dbReference type="PANTHER" id="PTHR33365">
    <property type="entry name" value="YALI0B05434P"/>
    <property type="match status" value="1"/>
</dbReference>
<dbReference type="RefSeq" id="XP_025467167.1">
    <property type="nucleotide sequence ID" value="XM_025615746.1"/>
</dbReference>
<dbReference type="GO" id="GO:0043386">
    <property type="term" value="P:mycotoxin biosynthetic process"/>
    <property type="evidence" value="ECO:0007669"/>
    <property type="project" value="InterPro"/>
</dbReference>
<keyword evidence="3" id="KW-1133">Transmembrane helix</keyword>
<sequence length="247" mass="28262">MSSSEYHLLEGVHSVDDDEKSPEHKFPLRGFLSRSPCLIVLHAILFISSLALFILSIRVNTTSGSLDTSAHGAQQGLFEDLLSNYLIENFSNDPGSICRGPPSEEGDEAWDRIVQVGPFELRTEDFPSSNLTSYLNNLDQPQLAHFGVFHQLHCLKTLWQYTYFDYYKSQNKIFQLPEQDIHSHLDHCVDFLRQALMCQSDTSIITFHSAEGYDLPVPSYEVPRTCSDFESIRTWVLDRKIDLSRRV</sequence>
<evidence type="ECO:0008006" key="6">
    <source>
        <dbReference type="Google" id="ProtNLM"/>
    </source>
</evidence>
<evidence type="ECO:0000313" key="4">
    <source>
        <dbReference type="EMBL" id="PWY86576.1"/>
    </source>
</evidence>
<keyword evidence="5" id="KW-1185">Reference proteome</keyword>
<dbReference type="InterPro" id="IPR021765">
    <property type="entry name" value="UstYa-like"/>
</dbReference>
<feature type="transmembrane region" description="Helical" evidence="3">
    <location>
        <begin position="37"/>
        <end position="57"/>
    </location>
</feature>